<feature type="compositionally biased region" description="Polar residues" evidence="1">
    <location>
        <begin position="118"/>
        <end position="142"/>
    </location>
</feature>
<protein>
    <submittedName>
        <fullName evidence="2">Uncharacterized protein</fullName>
    </submittedName>
</protein>
<accession>A0ABR1LBF8</accession>
<gene>
    <name evidence="2" type="ORF">IWX46DRAFT_630571</name>
</gene>
<feature type="region of interest" description="Disordered" evidence="1">
    <location>
        <begin position="187"/>
        <end position="213"/>
    </location>
</feature>
<keyword evidence="3" id="KW-1185">Reference proteome</keyword>
<evidence type="ECO:0000256" key="1">
    <source>
        <dbReference type="SAM" id="MobiDB-lite"/>
    </source>
</evidence>
<evidence type="ECO:0000313" key="2">
    <source>
        <dbReference type="EMBL" id="KAK7532573.1"/>
    </source>
</evidence>
<name>A0ABR1LBF8_9PEZI</name>
<dbReference type="Proteomes" id="UP001365128">
    <property type="component" value="Unassembled WGS sequence"/>
</dbReference>
<feature type="region of interest" description="Disordered" evidence="1">
    <location>
        <begin position="118"/>
        <end position="144"/>
    </location>
</feature>
<dbReference type="EMBL" id="JBBPDW010000051">
    <property type="protein sequence ID" value="KAK7532573.1"/>
    <property type="molecule type" value="Genomic_DNA"/>
</dbReference>
<evidence type="ECO:0000313" key="3">
    <source>
        <dbReference type="Proteomes" id="UP001365128"/>
    </source>
</evidence>
<organism evidence="2 3">
    <name type="scientific">Phyllosticta citricarpa</name>
    <dbReference type="NCBI Taxonomy" id="55181"/>
    <lineage>
        <taxon>Eukaryota</taxon>
        <taxon>Fungi</taxon>
        <taxon>Dikarya</taxon>
        <taxon>Ascomycota</taxon>
        <taxon>Pezizomycotina</taxon>
        <taxon>Dothideomycetes</taxon>
        <taxon>Dothideomycetes incertae sedis</taxon>
        <taxon>Botryosphaeriales</taxon>
        <taxon>Phyllostictaceae</taxon>
        <taxon>Phyllosticta</taxon>
    </lineage>
</organism>
<comment type="caution">
    <text evidence="2">The sequence shown here is derived from an EMBL/GenBank/DDBJ whole genome shotgun (WGS) entry which is preliminary data.</text>
</comment>
<proteinExistence type="predicted"/>
<reference evidence="2 3" key="1">
    <citation type="submission" date="2024-04" db="EMBL/GenBank/DDBJ databases">
        <title>Phyllosticta paracitricarpa is synonymous to the EU quarantine fungus P. citricarpa based on phylogenomic analyses.</title>
        <authorList>
            <consortium name="Lawrence Berkeley National Laboratory"/>
            <person name="Van Ingen-Buijs V.A."/>
            <person name="Van Westerhoven A.C."/>
            <person name="Haridas S."/>
            <person name="Skiadas P."/>
            <person name="Martin F."/>
            <person name="Groenewald J.Z."/>
            <person name="Crous P.W."/>
            <person name="Seidl M.F."/>
        </authorList>
    </citation>
    <scope>NUCLEOTIDE SEQUENCE [LARGE SCALE GENOMIC DNA]</scope>
    <source>
        <strain evidence="2 3">CBS 122670</strain>
    </source>
</reference>
<sequence length="291" mass="31978">MGSTLNLLFLLENSRFSSHPICPMPTTRYRHLQNIYGSRSEQDSLHPVNPAEQNSATAAHLLPHKSPRRASTAAKTTTRNLLLLIHLSSFHFPQSSRPRSITNASYVHRAHQADITSSARTHALPSSNDRTNVTNKNYSTTPPRLRVCPRTHVANAGFFAGRRRGVVGCGAGHGPVAGRLRSDARTCVRTPPASPAPADGRPRGAGPDAAVSSEEWKVRGGGRRGHVHLPCPALPICHILITDGCEARFLRLFFASLWGKSRVARGWMDRWMDGERPRASRGDDDEENISR</sequence>